<dbReference type="EMBL" id="CP163435">
    <property type="protein sequence ID" value="XDQ28383.1"/>
    <property type="molecule type" value="Genomic_DNA"/>
</dbReference>
<protein>
    <recommendedName>
        <fullName evidence="4">Lipoprotein</fullName>
    </recommendedName>
</protein>
<feature type="compositionally biased region" description="Low complexity" evidence="1">
    <location>
        <begin position="39"/>
        <end position="53"/>
    </location>
</feature>
<accession>A0AB39PF12</accession>
<dbReference type="AlphaFoldDB" id="A0AB39PF12"/>
<evidence type="ECO:0000256" key="1">
    <source>
        <dbReference type="SAM" id="MobiDB-lite"/>
    </source>
</evidence>
<feature type="region of interest" description="Disordered" evidence="1">
    <location>
        <begin position="29"/>
        <end position="56"/>
    </location>
</feature>
<sequence length="188" mass="18889">MPFIRHALTTAVLVSAALTLAACQPGESDDTGAAGAAGGSASPSASPSASAAADRGSCPTIAEGHKVIWVNNVEGAMNNVIAKDAKMHCDPKSDAGAAYEPVGDPKTYSIASGATKVTVISKKDSRQKTLTAQGGGIAHVKTCADPDGASYDGGQASADTSDCWGMNFYDVAVGSDNKITGMTEIYSS</sequence>
<dbReference type="RefSeq" id="WP_369236365.1">
    <property type="nucleotide sequence ID" value="NZ_CP163435.1"/>
</dbReference>
<feature type="signal peptide" evidence="2">
    <location>
        <begin position="1"/>
        <end position="21"/>
    </location>
</feature>
<feature type="chain" id="PRO_5044294750" description="Lipoprotein" evidence="2">
    <location>
        <begin position="22"/>
        <end position="188"/>
    </location>
</feature>
<gene>
    <name evidence="3" type="ORF">AB5J56_28475</name>
</gene>
<proteinExistence type="predicted"/>
<dbReference type="PROSITE" id="PS51257">
    <property type="entry name" value="PROKAR_LIPOPROTEIN"/>
    <property type="match status" value="1"/>
</dbReference>
<evidence type="ECO:0008006" key="4">
    <source>
        <dbReference type="Google" id="ProtNLM"/>
    </source>
</evidence>
<name>A0AB39PF12_9ACTN</name>
<keyword evidence="2" id="KW-0732">Signal</keyword>
<evidence type="ECO:0000256" key="2">
    <source>
        <dbReference type="SAM" id="SignalP"/>
    </source>
</evidence>
<reference evidence="3" key="1">
    <citation type="submission" date="2024-07" db="EMBL/GenBank/DDBJ databases">
        <authorList>
            <person name="Yu S.T."/>
        </authorList>
    </citation>
    <scope>NUCLEOTIDE SEQUENCE</scope>
    <source>
        <strain evidence="3">R21</strain>
    </source>
</reference>
<evidence type="ECO:0000313" key="3">
    <source>
        <dbReference type="EMBL" id="XDQ28383.1"/>
    </source>
</evidence>
<organism evidence="3">
    <name type="scientific">Streptomyces sp. R21</name>
    <dbReference type="NCBI Taxonomy" id="3238627"/>
    <lineage>
        <taxon>Bacteria</taxon>
        <taxon>Bacillati</taxon>
        <taxon>Actinomycetota</taxon>
        <taxon>Actinomycetes</taxon>
        <taxon>Kitasatosporales</taxon>
        <taxon>Streptomycetaceae</taxon>
        <taxon>Streptomyces</taxon>
    </lineage>
</organism>